<sequence length="163" mass="17220">MHAKPGFIWTLEHLSKDGVVTEVQHNLMPLEGLNHWIDTLLGKTPQQAQWHIGLFSGDYTPVPGDAAQTFPVQATEFTGYEGATRLAFAASVASGGEANNHAKVAEFTFTTPATIYGGFLASAAGKGATSGVLLSAVRFAVPKPKEVGDILRVKVALGLESDD</sequence>
<accession>A0ABR8SF83</accession>
<evidence type="ECO:0000313" key="1">
    <source>
        <dbReference type="EMBL" id="MBD7962157.1"/>
    </source>
</evidence>
<proteinExistence type="predicted"/>
<name>A0ABR8SF83_9BURK</name>
<evidence type="ECO:0000313" key="2">
    <source>
        <dbReference type="Proteomes" id="UP000634919"/>
    </source>
</evidence>
<comment type="caution">
    <text evidence="1">The sequence shown here is derived from an EMBL/GenBank/DDBJ whole genome shotgun (WGS) entry which is preliminary data.</text>
</comment>
<organism evidence="1 2">
    <name type="scientific">Comamonas avium</name>
    <dbReference type="NCBI Taxonomy" id="2762231"/>
    <lineage>
        <taxon>Bacteria</taxon>
        <taxon>Pseudomonadati</taxon>
        <taxon>Pseudomonadota</taxon>
        <taxon>Betaproteobacteria</taxon>
        <taxon>Burkholderiales</taxon>
        <taxon>Comamonadaceae</taxon>
        <taxon>Comamonas</taxon>
    </lineage>
</organism>
<dbReference type="EMBL" id="JACSQK010000009">
    <property type="protein sequence ID" value="MBD7962157.1"/>
    <property type="molecule type" value="Genomic_DNA"/>
</dbReference>
<gene>
    <name evidence="1" type="ORF">H9646_16930</name>
</gene>
<reference evidence="1 2" key="1">
    <citation type="submission" date="2020-08" db="EMBL/GenBank/DDBJ databases">
        <title>A Genomic Blueprint of the Chicken Gut Microbiome.</title>
        <authorList>
            <person name="Gilroy R."/>
            <person name="Ravi A."/>
            <person name="Getino M."/>
            <person name="Pursley I."/>
            <person name="Horton D.L."/>
            <person name="Alikhan N.-F."/>
            <person name="Baker D."/>
            <person name="Gharbi K."/>
            <person name="Hall N."/>
            <person name="Watson M."/>
            <person name="Adriaenssens E.M."/>
            <person name="Foster-Nyarko E."/>
            <person name="Jarju S."/>
            <person name="Secka A."/>
            <person name="Antonio M."/>
            <person name="Oren A."/>
            <person name="Chaudhuri R."/>
            <person name="La Ragione R.M."/>
            <person name="Hildebrand F."/>
            <person name="Pallen M.J."/>
        </authorList>
    </citation>
    <scope>NUCLEOTIDE SEQUENCE [LARGE SCALE GENOMIC DNA]</scope>
    <source>
        <strain evidence="1 2">Sa2CVA6</strain>
    </source>
</reference>
<keyword evidence="2" id="KW-1185">Reference proteome</keyword>
<dbReference type="RefSeq" id="WP_191724562.1">
    <property type="nucleotide sequence ID" value="NZ_JACSQK010000009.1"/>
</dbReference>
<dbReference type="Proteomes" id="UP000634919">
    <property type="component" value="Unassembled WGS sequence"/>
</dbReference>
<protein>
    <submittedName>
        <fullName evidence="1">Uncharacterized protein</fullName>
    </submittedName>
</protein>